<keyword evidence="4" id="KW-0378">Hydrolase</keyword>
<dbReference type="VEuPathDB" id="AmoebaDB:EIN_429650"/>
<dbReference type="EC" id="3.5.1.89" evidence="2"/>
<name>A0A0A1UGV3_ENTIV</name>
<dbReference type="GeneID" id="14894104"/>
<keyword evidence="5" id="KW-1185">Reference proteome</keyword>
<dbReference type="AlphaFoldDB" id="A0A0A1UGV3"/>
<dbReference type="RefSeq" id="XP_004261960.1">
    <property type="nucleotide sequence ID" value="XM_004261912.1"/>
</dbReference>
<feature type="signal peptide" evidence="3">
    <location>
        <begin position="1"/>
        <end position="28"/>
    </location>
</feature>
<proteinExistence type="inferred from homology"/>
<gene>
    <name evidence="4" type="ORF">EIN_429650</name>
</gene>
<comment type="similarity">
    <text evidence="1">Belongs to the PIGL family.</text>
</comment>
<keyword evidence="3" id="KW-0732">Signal</keyword>
<feature type="chain" id="PRO_5001980882" description="N-acetylglucosaminylphosphatidylinositol deacetylase" evidence="3">
    <location>
        <begin position="29"/>
        <end position="240"/>
    </location>
</feature>
<evidence type="ECO:0000313" key="5">
    <source>
        <dbReference type="Proteomes" id="UP000014680"/>
    </source>
</evidence>
<dbReference type="KEGG" id="eiv:EIN_429650"/>
<sequence length="240" mass="27777">MNPFVLIIGGLLLIIEALVKSFAHKALAKPIIMREPVLFLFAHADDDAMFYVPTIESLKRKSIPFSMVLFSSNETRKQEFQNACKGYGCENSYIADPQTFKDGFQENWDIMKIAQEVQEIVERDGIQTIITFDKNGISGHPNHINLFKALPMIHTLVPHVSLYTLTSKNIIRKYSHTIDCLCSVFLDSIKQDNITTLLESSHEAYEYMKYYPSQLNWYRYLYLFTSTYTMINKLELFNSN</sequence>
<dbReference type="Gene3D" id="3.40.50.10320">
    <property type="entry name" value="LmbE-like"/>
    <property type="match status" value="1"/>
</dbReference>
<dbReference type="OrthoDB" id="440160at2759"/>
<dbReference type="GO" id="GO:0005783">
    <property type="term" value="C:endoplasmic reticulum"/>
    <property type="evidence" value="ECO:0007669"/>
    <property type="project" value="TreeGrafter"/>
</dbReference>
<evidence type="ECO:0000256" key="1">
    <source>
        <dbReference type="ARBA" id="ARBA00006066"/>
    </source>
</evidence>
<dbReference type="UniPathway" id="UPA00196"/>
<dbReference type="EMBL" id="KB206168">
    <property type="protein sequence ID" value="ELP95189.1"/>
    <property type="molecule type" value="Genomic_DNA"/>
</dbReference>
<organism evidence="4 5">
    <name type="scientific">Entamoeba invadens IP1</name>
    <dbReference type="NCBI Taxonomy" id="370355"/>
    <lineage>
        <taxon>Eukaryota</taxon>
        <taxon>Amoebozoa</taxon>
        <taxon>Evosea</taxon>
        <taxon>Archamoebae</taxon>
        <taxon>Mastigamoebida</taxon>
        <taxon>Entamoebidae</taxon>
        <taxon>Entamoeba</taxon>
    </lineage>
</organism>
<dbReference type="GO" id="GO:0006506">
    <property type="term" value="P:GPI anchor biosynthetic process"/>
    <property type="evidence" value="ECO:0007669"/>
    <property type="project" value="UniProtKB-UniPathway"/>
</dbReference>
<dbReference type="Pfam" id="PF02585">
    <property type="entry name" value="PIG-L"/>
    <property type="match status" value="1"/>
</dbReference>
<dbReference type="OMA" id="VSRYMWF"/>
<evidence type="ECO:0000313" key="4">
    <source>
        <dbReference type="EMBL" id="ELP95189.1"/>
    </source>
</evidence>
<dbReference type="SUPFAM" id="SSF102588">
    <property type="entry name" value="LmbE-like"/>
    <property type="match status" value="1"/>
</dbReference>
<accession>A0A0A1UGV3</accession>
<dbReference type="Proteomes" id="UP000014680">
    <property type="component" value="Unassembled WGS sequence"/>
</dbReference>
<dbReference type="PANTHER" id="PTHR12993:SF11">
    <property type="entry name" value="N-ACETYLGLUCOSAMINYL-PHOSPHATIDYLINOSITOL DE-N-ACETYLASE"/>
    <property type="match status" value="1"/>
</dbReference>
<dbReference type="InterPro" id="IPR024078">
    <property type="entry name" value="LmbE-like_dom_sf"/>
</dbReference>
<dbReference type="InterPro" id="IPR003737">
    <property type="entry name" value="GlcNAc_PI_deacetylase-related"/>
</dbReference>
<dbReference type="GO" id="GO:0000225">
    <property type="term" value="F:N-acetylglucosaminylphosphatidylinositol deacetylase activity"/>
    <property type="evidence" value="ECO:0007669"/>
    <property type="project" value="UniProtKB-EC"/>
</dbReference>
<evidence type="ECO:0000256" key="2">
    <source>
        <dbReference type="ARBA" id="ARBA00012176"/>
    </source>
</evidence>
<evidence type="ECO:0000256" key="3">
    <source>
        <dbReference type="SAM" id="SignalP"/>
    </source>
</evidence>
<dbReference type="PANTHER" id="PTHR12993">
    <property type="entry name" value="N-ACETYLGLUCOSAMINYL-PHOSPHATIDYLINOSITOL DE-N-ACETYLASE-RELATED"/>
    <property type="match status" value="1"/>
</dbReference>
<dbReference type="GO" id="GO:0016020">
    <property type="term" value="C:membrane"/>
    <property type="evidence" value="ECO:0007669"/>
    <property type="project" value="GOC"/>
</dbReference>
<reference evidence="4 5" key="1">
    <citation type="submission" date="2012-10" db="EMBL/GenBank/DDBJ databases">
        <authorList>
            <person name="Zafar N."/>
            <person name="Inman J."/>
            <person name="Hall N."/>
            <person name="Lorenzi H."/>
            <person name="Caler E."/>
        </authorList>
    </citation>
    <scope>NUCLEOTIDE SEQUENCE [LARGE SCALE GENOMIC DNA]</scope>
    <source>
        <strain evidence="4 5">IP1</strain>
    </source>
</reference>
<protein>
    <recommendedName>
        <fullName evidence="2">N-acetylglucosaminylphosphatidylinositol deacetylase</fullName>
        <ecNumber evidence="2">3.5.1.89</ecNumber>
    </recommendedName>
</protein>